<evidence type="ECO:0000313" key="3">
    <source>
        <dbReference type="EMBL" id="EFD81573.2"/>
    </source>
</evidence>
<keyword evidence="2" id="KW-1277">Toxin-antitoxin system</keyword>
<dbReference type="Gene3D" id="1.10.1220.10">
    <property type="entry name" value="Met repressor-like"/>
    <property type="match status" value="1"/>
</dbReference>
<gene>
    <name evidence="3" type="ORF">PSAG_01609</name>
</gene>
<organism evidence="3 4">
    <name type="scientific">Fusobacterium animalis D11</name>
    <dbReference type="NCBI Taxonomy" id="556264"/>
    <lineage>
        <taxon>Bacteria</taxon>
        <taxon>Fusobacteriati</taxon>
        <taxon>Fusobacteriota</taxon>
        <taxon>Fusobacteriia</taxon>
        <taxon>Fusobacteriales</taxon>
        <taxon>Fusobacteriaceae</taxon>
        <taxon>Fusobacterium</taxon>
    </lineage>
</organism>
<dbReference type="PANTHER" id="PTHR38781">
    <property type="entry name" value="ANTITOXIN DINJ-RELATED"/>
    <property type="match status" value="1"/>
</dbReference>
<name>D6BHC6_9FUSO</name>
<reference evidence="3 4" key="2">
    <citation type="submission" date="2013-10" db="EMBL/GenBank/DDBJ databases">
        <title>The Genome Sequence of Fusobacterium nucleatum subsp. animalis D11.</title>
        <authorList>
            <consortium name="The Broad Institute Genomics Platform"/>
            <person name="Earl A."/>
            <person name="Ward D."/>
            <person name="Feldgarden M."/>
            <person name="Gevers D."/>
            <person name="Kostic A."/>
            <person name="Garrett W."/>
            <person name="Young S.K."/>
            <person name="Zeng Q."/>
            <person name="Gargeya S."/>
            <person name="Fitzgerald M."/>
            <person name="Abouelleil A."/>
            <person name="Alvarado L."/>
            <person name="Berlin A.M."/>
            <person name="Chapman S.B."/>
            <person name="Gainer-Dewar J."/>
            <person name="Goldberg J."/>
            <person name="Gnerre S."/>
            <person name="Griggs A."/>
            <person name="Gujja S."/>
            <person name="Hansen M."/>
            <person name="Howarth C."/>
            <person name="Imamovic A."/>
            <person name="Ireland A."/>
            <person name="Larimer J."/>
            <person name="McCowan C."/>
            <person name="Murphy C."/>
            <person name="Pearson M."/>
            <person name="Poon T.W."/>
            <person name="Priest M."/>
            <person name="Roberts A."/>
            <person name="Saif S."/>
            <person name="Shea T."/>
            <person name="Sykes S."/>
            <person name="Wortman J."/>
            <person name="Nusbaum C."/>
            <person name="Birren B."/>
        </authorList>
    </citation>
    <scope>NUCLEOTIDE SEQUENCE [LARGE SCALE GENOMIC DNA]</scope>
    <source>
        <strain evidence="3 4">D11</strain>
    </source>
</reference>
<reference evidence="4" key="1">
    <citation type="submission" date="2009-02" db="EMBL/GenBank/DDBJ databases">
        <title>The Genome Sequence of Shigella sp. D9.</title>
        <authorList>
            <consortium name="The Broad Institute Genome Sequencing Platform"/>
            <person name="Ward D."/>
            <person name="Young S.K."/>
            <person name="Kodira C.D."/>
            <person name="Zeng Q."/>
            <person name="Koehrsen M."/>
            <person name="Alvarado L."/>
            <person name="Berlin A."/>
            <person name="Borenstein D."/>
            <person name="Chen Z."/>
            <person name="Engels R."/>
            <person name="Freedman E."/>
            <person name="Gellesch M."/>
            <person name="Goldberg J."/>
            <person name="Griggs A."/>
            <person name="Gujja S."/>
            <person name="Heiman D."/>
            <person name="Hepburn T."/>
            <person name="Howarth C."/>
            <person name="Jen D."/>
            <person name="Larson L."/>
            <person name="Lewis B."/>
            <person name="Mehta T."/>
            <person name="Park D."/>
            <person name="Pearson M."/>
            <person name="Roberts A."/>
            <person name="Saif S."/>
            <person name="Shea T."/>
            <person name="Shenoy N."/>
            <person name="Sisk P."/>
            <person name="Stolte C."/>
            <person name="Sykes S."/>
            <person name="Walk T."/>
            <person name="White J."/>
            <person name="Yandava C."/>
            <person name="Allen-Vercoe E."/>
            <person name="Strauss J."/>
            <person name="Sibley C."/>
            <person name="White A."/>
            <person name="Ambrose C."/>
            <person name="Lander E."/>
            <person name="Nusbaum C."/>
            <person name="Galagan J."/>
            <person name="Birren B."/>
        </authorList>
    </citation>
    <scope>NUCLEOTIDE SEQUENCE [LARGE SCALE GENOMIC DNA]</scope>
    <source>
        <strain evidence="4">D11</strain>
    </source>
</reference>
<dbReference type="InterPro" id="IPR013321">
    <property type="entry name" value="Arc_rbn_hlx_hlx"/>
</dbReference>
<dbReference type="NCBIfam" id="TIGR02384">
    <property type="entry name" value="RelB_DinJ"/>
    <property type="match status" value="1"/>
</dbReference>
<accession>D6BHC6</accession>
<dbReference type="Pfam" id="PF04221">
    <property type="entry name" value="RelB"/>
    <property type="match status" value="1"/>
</dbReference>
<dbReference type="InterPro" id="IPR007337">
    <property type="entry name" value="RelB/DinJ"/>
</dbReference>
<sequence length="92" mass="10594">MMSNINVMVDEEITKEATEIFTKLGFDMNTAINIFLRSAIRKKGIPFDLLVDDFANFNDETIEAIEEAERICKDPNRKRFSSSKELREAFGI</sequence>
<dbReference type="PANTHER" id="PTHR38781:SF1">
    <property type="entry name" value="ANTITOXIN DINJ-RELATED"/>
    <property type="match status" value="1"/>
</dbReference>
<evidence type="ECO:0000256" key="1">
    <source>
        <dbReference type="ARBA" id="ARBA00010562"/>
    </source>
</evidence>
<evidence type="ECO:0000256" key="2">
    <source>
        <dbReference type="ARBA" id="ARBA00022649"/>
    </source>
</evidence>
<dbReference type="GO" id="GO:0006355">
    <property type="term" value="P:regulation of DNA-templated transcription"/>
    <property type="evidence" value="ECO:0007669"/>
    <property type="project" value="InterPro"/>
</dbReference>
<dbReference type="AlphaFoldDB" id="D6BHC6"/>
<evidence type="ECO:0000313" key="4">
    <source>
        <dbReference type="Proteomes" id="UP000004650"/>
    </source>
</evidence>
<comment type="similarity">
    <text evidence="1">Belongs to the RelB/DinJ antitoxin family.</text>
</comment>
<protein>
    <recommendedName>
        <fullName evidence="5">RelB/DinJ family addiction module antitoxin</fullName>
    </recommendedName>
</protein>
<comment type="caution">
    <text evidence="3">The sequence shown here is derived from an EMBL/GenBank/DDBJ whole genome shotgun (WGS) entry which is preliminary data.</text>
</comment>
<dbReference type="GO" id="GO:0006351">
    <property type="term" value="P:DNA-templated transcription"/>
    <property type="evidence" value="ECO:0007669"/>
    <property type="project" value="TreeGrafter"/>
</dbReference>
<evidence type="ECO:0008006" key="5">
    <source>
        <dbReference type="Google" id="ProtNLM"/>
    </source>
</evidence>
<dbReference type="EMBL" id="ACDS02000003">
    <property type="protein sequence ID" value="EFD81573.2"/>
    <property type="molecule type" value="Genomic_DNA"/>
</dbReference>
<proteinExistence type="inferred from homology"/>
<dbReference type="Proteomes" id="UP000004650">
    <property type="component" value="Unassembled WGS sequence"/>
</dbReference>